<feature type="domain" description="Type II secretion system protein GspF" evidence="8">
    <location>
        <begin position="72"/>
        <end position="187"/>
    </location>
</feature>
<protein>
    <submittedName>
        <fullName evidence="9">Type IV pilus assembly protein PilC</fullName>
    </submittedName>
</protein>
<evidence type="ECO:0000259" key="8">
    <source>
        <dbReference type="Pfam" id="PF00482"/>
    </source>
</evidence>
<evidence type="ECO:0000256" key="4">
    <source>
        <dbReference type="ARBA" id="ARBA00022692"/>
    </source>
</evidence>
<keyword evidence="5 7" id="KW-1133">Transmembrane helix</keyword>
<dbReference type="InterPro" id="IPR042094">
    <property type="entry name" value="T2SS_GspF_sf"/>
</dbReference>
<dbReference type="Proteomes" id="UP000295367">
    <property type="component" value="Unassembled WGS sequence"/>
</dbReference>
<keyword evidence="10" id="KW-1185">Reference proteome</keyword>
<feature type="transmembrane region" description="Helical" evidence="7">
    <location>
        <begin position="163"/>
        <end position="186"/>
    </location>
</feature>
<gene>
    <name evidence="9" type="ORF">EDC63_1316</name>
</gene>
<dbReference type="PANTHER" id="PTHR30012:SF0">
    <property type="entry name" value="TYPE II SECRETION SYSTEM PROTEIN F-RELATED"/>
    <property type="match status" value="1"/>
</dbReference>
<comment type="similarity">
    <text evidence="2">Belongs to the GSP F family.</text>
</comment>
<feature type="domain" description="Type II secretion system protein GspF" evidence="8">
    <location>
        <begin position="268"/>
        <end position="390"/>
    </location>
</feature>
<dbReference type="PRINTS" id="PR00812">
    <property type="entry name" value="BCTERIALGSPF"/>
</dbReference>
<comment type="subcellular location">
    <subcellularLocation>
        <location evidence="1">Cell membrane</location>
        <topology evidence="1">Multi-pass membrane protein</topology>
    </subcellularLocation>
</comment>
<dbReference type="OrthoDB" id="9805682at2"/>
<dbReference type="RefSeq" id="WP_124946861.1">
    <property type="nucleotide sequence ID" value="NZ_BHVT01000044.1"/>
</dbReference>
<comment type="caution">
    <text evidence="9">The sequence shown here is derived from an EMBL/GenBank/DDBJ whole genome shotgun (WGS) entry which is preliminary data.</text>
</comment>
<dbReference type="InterPro" id="IPR018076">
    <property type="entry name" value="T2SS_GspF_dom"/>
</dbReference>
<evidence type="ECO:0000256" key="5">
    <source>
        <dbReference type="ARBA" id="ARBA00022989"/>
    </source>
</evidence>
<feature type="transmembrane region" description="Helical" evidence="7">
    <location>
        <begin position="217"/>
        <end position="236"/>
    </location>
</feature>
<dbReference type="PANTHER" id="PTHR30012">
    <property type="entry name" value="GENERAL SECRETION PATHWAY PROTEIN"/>
    <property type="match status" value="1"/>
</dbReference>
<keyword evidence="6 7" id="KW-0472">Membrane</keyword>
<evidence type="ECO:0000313" key="10">
    <source>
        <dbReference type="Proteomes" id="UP000295367"/>
    </source>
</evidence>
<evidence type="ECO:0000256" key="3">
    <source>
        <dbReference type="ARBA" id="ARBA00022475"/>
    </source>
</evidence>
<feature type="transmembrane region" description="Helical" evidence="7">
    <location>
        <begin position="371"/>
        <end position="392"/>
    </location>
</feature>
<dbReference type="InterPro" id="IPR003004">
    <property type="entry name" value="GspF/PilC"/>
</dbReference>
<evidence type="ECO:0000256" key="2">
    <source>
        <dbReference type="ARBA" id="ARBA00005745"/>
    </source>
</evidence>
<dbReference type="AlphaFoldDB" id="A0A4R3XS90"/>
<dbReference type="Pfam" id="PF00482">
    <property type="entry name" value="T2SSF"/>
    <property type="match status" value="2"/>
</dbReference>
<keyword evidence="4 7" id="KW-0812">Transmembrane</keyword>
<dbReference type="GO" id="GO:0005886">
    <property type="term" value="C:plasma membrane"/>
    <property type="evidence" value="ECO:0007669"/>
    <property type="project" value="UniProtKB-SubCell"/>
</dbReference>
<evidence type="ECO:0000256" key="1">
    <source>
        <dbReference type="ARBA" id="ARBA00004651"/>
    </source>
</evidence>
<evidence type="ECO:0000256" key="6">
    <source>
        <dbReference type="ARBA" id="ARBA00023136"/>
    </source>
</evidence>
<dbReference type="Gene3D" id="1.20.81.30">
    <property type="entry name" value="Type II secretion system (T2SS), domain F"/>
    <property type="match status" value="2"/>
</dbReference>
<keyword evidence="3" id="KW-1003">Cell membrane</keyword>
<evidence type="ECO:0000256" key="7">
    <source>
        <dbReference type="SAM" id="Phobius"/>
    </source>
</evidence>
<evidence type="ECO:0000313" key="9">
    <source>
        <dbReference type="EMBL" id="TCV80071.1"/>
    </source>
</evidence>
<dbReference type="EMBL" id="SMCO01000031">
    <property type="protein sequence ID" value="TCV80071.1"/>
    <property type="molecule type" value="Genomic_DNA"/>
</dbReference>
<sequence length="400" mass="44923">MPTYQYKAVNKTGQPARGTLDAANDIELELRLKRMGLDLITYHETTNQLSRWRGKITRQDLINFCFHMEQICRSGVPFLEGLKDLRDGAENPAFREIMSSMLEDMEGGKMLSQVLENHPAIFDNVFTNLVRAGEQTGKLTEIFESLAASIKWQDELIAQTRSLLIYPTMVLTVVSAVILFLLVYLVPQLVSLLKNMGIELPLQTRILIFLSETVSHYWPIIFGLPILAGIVIAATISRNDKARYLFDHVKLTLPFTGPILKKIIVARFANFFALMYQSGISVLDALKTCEGIVNNRVIADALQRAGQQINAGEGLTESFRNLGVFPPLVLRMLGVGEKTGALDNALLNISYFYNREVKESIEKLLKMLEPALTVFLGIIMGLIMYSVLMPVYDILGKIKF</sequence>
<reference evidence="9 10" key="1">
    <citation type="submission" date="2019-03" db="EMBL/GenBank/DDBJ databases">
        <title>Genomic Encyclopedia of Type Strains, Phase IV (KMG-IV): sequencing the most valuable type-strain genomes for metagenomic binning, comparative biology and taxonomic classification.</title>
        <authorList>
            <person name="Goeker M."/>
        </authorList>
    </citation>
    <scope>NUCLEOTIDE SEQUENCE [LARGE SCALE GENOMIC DNA]</scope>
    <source>
        <strain evidence="9 10">DSM 100309</strain>
    </source>
</reference>
<accession>A0A4R3XS90</accession>
<proteinExistence type="inferred from homology"/>
<name>A0A4R3XS90_9PROT</name>
<organism evidence="9 10">
    <name type="scientific">Sulfurirhabdus autotrophica</name>
    <dbReference type="NCBI Taxonomy" id="1706046"/>
    <lineage>
        <taxon>Bacteria</taxon>
        <taxon>Pseudomonadati</taxon>
        <taxon>Pseudomonadota</taxon>
        <taxon>Betaproteobacteria</taxon>
        <taxon>Nitrosomonadales</taxon>
        <taxon>Sulfuricellaceae</taxon>
        <taxon>Sulfurirhabdus</taxon>
    </lineage>
</organism>